<evidence type="ECO:0000259" key="9">
    <source>
        <dbReference type="Pfam" id="PF25521"/>
    </source>
</evidence>
<feature type="repeat" description="ANK" evidence="6">
    <location>
        <begin position="1037"/>
        <end position="1069"/>
    </location>
</feature>
<feature type="compositionally biased region" description="Polar residues" evidence="7">
    <location>
        <begin position="149"/>
        <end position="167"/>
    </location>
</feature>
<name>A0A7J7JLW7_BUGNE</name>
<dbReference type="InterPro" id="IPR002110">
    <property type="entry name" value="Ankyrin_rpt"/>
</dbReference>
<dbReference type="Pfam" id="PF25521">
    <property type="entry name" value="WHD_TANC1"/>
    <property type="match status" value="1"/>
</dbReference>
<gene>
    <name evidence="10" type="ORF">EB796_014334</name>
</gene>
<evidence type="ECO:0000256" key="6">
    <source>
        <dbReference type="PROSITE-ProRule" id="PRU00023"/>
    </source>
</evidence>
<feature type="repeat" description="ANK" evidence="6">
    <location>
        <begin position="1136"/>
        <end position="1168"/>
    </location>
</feature>
<evidence type="ECO:0000313" key="11">
    <source>
        <dbReference type="Proteomes" id="UP000593567"/>
    </source>
</evidence>
<dbReference type="PROSITE" id="PS50088">
    <property type="entry name" value="ANK_REPEAT"/>
    <property type="match status" value="5"/>
</dbReference>
<comment type="caution">
    <text evidence="10">The sequence shown here is derived from an EMBL/GenBank/DDBJ whole genome shotgun (WGS) entry which is preliminary data.</text>
</comment>
<proteinExistence type="inferred from homology"/>
<dbReference type="Gene3D" id="3.40.50.300">
    <property type="entry name" value="P-loop containing nucleotide triphosphate hydrolases"/>
    <property type="match status" value="1"/>
</dbReference>
<dbReference type="InterPro" id="IPR058056">
    <property type="entry name" value="WH_TANC1/2"/>
</dbReference>
<evidence type="ECO:0000256" key="3">
    <source>
        <dbReference type="ARBA" id="ARBA00022803"/>
    </source>
</evidence>
<evidence type="ECO:0000256" key="5">
    <source>
        <dbReference type="ARBA" id="ARBA00038259"/>
    </source>
</evidence>
<dbReference type="SUPFAM" id="SSF48452">
    <property type="entry name" value="TPR-like"/>
    <property type="match status" value="1"/>
</dbReference>
<feature type="compositionally biased region" description="Polar residues" evidence="7">
    <location>
        <begin position="33"/>
        <end position="57"/>
    </location>
</feature>
<reference evidence="10" key="1">
    <citation type="submission" date="2020-06" db="EMBL/GenBank/DDBJ databases">
        <title>Draft genome of Bugula neritina, a colonial animal packing powerful symbionts and potential medicines.</title>
        <authorList>
            <person name="Rayko M."/>
        </authorList>
    </citation>
    <scope>NUCLEOTIDE SEQUENCE [LARGE SCALE GENOMIC DNA]</scope>
    <source>
        <strain evidence="10">Kwan_BN1</strain>
    </source>
</reference>
<keyword evidence="2" id="KW-0677">Repeat</keyword>
<feature type="region of interest" description="Disordered" evidence="7">
    <location>
        <begin position="146"/>
        <end position="256"/>
    </location>
</feature>
<dbReference type="InterPro" id="IPR027417">
    <property type="entry name" value="P-loop_NTPase"/>
</dbReference>
<feature type="region of interest" description="Disordered" evidence="7">
    <location>
        <begin position="1"/>
        <end position="102"/>
    </location>
</feature>
<dbReference type="InterPro" id="IPR058018">
    <property type="entry name" value="AAA_lid_TANC1/2"/>
</dbReference>
<feature type="repeat" description="ANK" evidence="6">
    <location>
        <begin position="930"/>
        <end position="962"/>
    </location>
</feature>
<feature type="region of interest" description="Disordered" evidence="7">
    <location>
        <begin position="1325"/>
        <end position="1366"/>
    </location>
</feature>
<dbReference type="OrthoDB" id="5958958at2759"/>
<dbReference type="SUPFAM" id="SSF52540">
    <property type="entry name" value="P-loop containing nucleoside triphosphate hydrolases"/>
    <property type="match status" value="1"/>
</dbReference>
<accession>A0A7J7JLW7</accession>
<organism evidence="10 11">
    <name type="scientific">Bugula neritina</name>
    <name type="common">Brown bryozoan</name>
    <name type="synonym">Sertularia neritina</name>
    <dbReference type="NCBI Taxonomy" id="10212"/>
    <lineage>
        <taxon>Eukaryota</taxon>
        <taxon>Metazoa</taxon>
        <taxon>Spiralia</taxon>
        <taxon>Lophotrochozoa</taxon>
        <taxon>Bryozoa</taxon>
        <taxon>Gymnolaemata</taxon>
        <taxon>Cheilostomatida</taxon>
        <taxon>Flustrina</taxon>
        <taxon>Buguloidea</taxon>
        <taxon>Bugulidae</taxon>
        <taxon>Bugula</taxon>
    </lineage>
</organism>
<evidence type="ECO:0000256" key="7">
    <source>
        <dbReference type="SAM" id="MobiDB-lite"/>
    </source>
</evidence>
<dbReference type="InterPro" id="IPR036770">
    <property type="entry name" value="Ankyrin_rpt-contain_sf"/>
</dbReference>
<keyword evidence="4 6" id="KW-0040">ANK repeat</keyword>
<sequence>MASRRILRKGVVTDSGVTPKDETNSRDALHYGSRSQGSLGHYYSSPQHMTNSTQVNGRSCDPTYDTPVVGRGSGGHPYPRRELGRQSPDGQEIVAPPPPPDVAQCHLFERLGLVLPKQPEDTIRTASSAGGSSGFSSFPNGGEYLSDVGSVSPSPANGVSSPANLSPQAVVRNPRSRSARVNKAFSQRSGESGDSCISLISSAGSSPVSTSKRVSSYAPPLYHQQQQQQRQQRDTDRPAVVSNGHRPYSITTSQPGQLEELNLTFERSSIKSSARSSGRSSTRGLYDSKVKLAPLSPHQFSLKPLQFEVVHQEECPVFVGRDWFFKSLELELCKPSESVRGVAIVGPSGCGKTAILEQLMEHSCHGDGSGGIIKNADLLMTLSKSLENLKLGFKAGSTCSSYSNSPAGTISSSGDMPPSGDFSGSGSISQMTSISTMYDSLKRLASQVVAYHFCDLSIVSTCLVPDFVHSIAAQLYHTPLLELVLDQPQLQALLSMKECIQRPANSFIKGVLEPLQTLRQRSKIESQDMIILVDSLNDAEYHKPDHGDSLAGFINRVLPFVPPWIKFVVTVNTSHVDMLHQLPLPQLVLYQREKTANSKTDNNRNVSSHLTSEISKHDKDILEYITYRAHVSNEIKANICMGCITPDPNLQRQFYHHLVKQSKGNLLYCKLILDLIQAGSLVLKTANFKILPVNLHEVLLLSFNLKFPSLKSFERVQPILNVCLSSLSPLTLTQIYQAVNSAYTHNFLSWEDFIQRLETITNLMLERTDGTFVFFHPSFREWLYRREEGQSTKFMADSRLGSSLIALSMTRTEYPLPPEKVLELGHHILKAHMYKGYNSEEVTPNAADLQSYWACLSSHHLSSALSIPRNLFCPNIKVCQLILLAGADVNTLTSYYGQASLLTVCCRLGFLDMSAMLIQYGADVNSQTSSGMTALCHAAAKGHLNLVKLLCDSGAEVGHVDTSGHNALCHSVVGGHLEVVKYMSNSSWATDPATADSAIQAAFVLSAGEGHTDIAMFLLEKLQESVSCHIDSHDQLTGETALTAACKHGRKSIVQLLLKRGAMLSQPNSTGYTPILCAVKAGYWDIAVVLLREGADIESADSHGRSALMIAAAEGHVGLVEMLLTNNASVKRADNDGLTALSWACLKGRLHVAQSLVDKGSVLDHEDKTARTPLDLASFYGDADVVRAQMEHIDINGMRPLDRAIGCRNASVVACFLRRGAKLTPGTWAMAAGKPDIMMLLLNKLLEDGNTLYRDFHTAVELASAAMELNPSCYDAFYARARAKRENKLFQSAVVDLLEALKLAPNNIELKRLLMRVKEESRQQERAQCASSAGYEQEEYFTSSTGGSSTLTPVKSSPTVAEETEL</sequence>
<evidence type="ECO:0000256" key="4">
    <source>
        <dbReference type="ARBA" id="ARBA00023043"/>
    </source>
</evidence>
<evidence type="ECO:0000259" key="8">
    <source>
        <dbReference type="Pfam" id="PF25520"/>
    </source>
</evidence>
<dbReference type="Pfam" id="PF25520">
    <property type="entry name" value="AAA_lid_TANC1"/>
    <property type="match status" value="1"/>
</dbReference>
<feature type="repeat" description="ANK" evidence="6">
    <location>
        <begin position="1103"/>
        <end position="1135"/>
    </location>
</feature>
<keyword evidence="1" id="KW-0597">Phosphoprotein</keyword>
<dbReference type="Gene3D" id="1.25.40.10">
    <property type="entry name" value="Tetratricopeptide repeat domain"/>
    <property type="match status" value="1"/>
</dbReference>
<feature type="domain" description="TANC1/2-like AAA+ ATPase lid" evidence="8">
    <location>
        <begin position="616"/>
        <end position="704"/>
    </location>
</feature>
<dbReference type="SMART" id="SM00248">
    <property type="entry name" value="ANK"/>
    <property type="match status" value="8"/>
</dbReference>
<dbReference type="PANTHER" id="PTHR24166:SF55">
    <property type="entry name" value="ROLLING PEBBLES, ISOFORM B"/>
    <property type="match status" value="1"/>
</dbReference>
<evidence type="ECO:0000313" key="10">
    <source>
        <dbReference type="EMBL" id="KAF6027359.1"/>
    </source>
</evidence>
<keyword evidence="11" id="KW-1185">Reference proteome</keyword>
<feature type="compositionally biased region" description="Low complexity" evidence="7">
    <location>
        <begin position="195"/>
        <end position="216"/>
    </location>
</feature>
<protein>
    <submittedName>
        <fullName evidence="10">TANC2</fullName>
    </submittedName>
</protein>
<feature type="compositionally biased region" description="Basic and acidic residues" evidence="7">
    <location>
        <begin position="19"/>
        <end position="29"/>
    </location>
</feature>
<dbReference type="EMBL" id="VXIV02002104">
    <property type="protein sequence ID" value="KAF6027359.1"/>
    <property type="molecule type" value="Genomic_DNA"/>
</dbReference>
<feature type="compositionally biased region" description="Low complexity" evidence="7">
    <location>
        <begin position="1342"/>
        <end position="1352"/>
    </location>
</feature>
<dbReference type="Gene3D" id="1.25.40.20">
    <property type="entry name" value="Ankyrin repeat-containing domain"/>
    <property type="match status" value="2"/>
</dbReference>
<dbReference type="InterPro" id="IPR011990">
    <property type="entry name" value="TPR-like_helical_dom_sf"/>
</dbReference>
<dbReference type="PROSITE" id="PS50297">
    <property type="entry name" value="ANK_REP_REGION"/>
    <property type="match status" value="4"/>
</dbReference>
<keyword evidence="3" id="KW-0802">TPR repeat</keyword>
<dbReference type="InterPro" id="IPR050889">
    <property type="entry name" value="Dendritic_Spine_Reg/Scaffold"/>
</dbReference>
<dbReference type="Proteomes" id="UP000593567">
    <property type="component" value="Unassembled WGS sequence"/>
</dbReference>
<dbReference type="Pfam" id="PF12796">
    <property type="entry name" value="Ank_2"/>
    <property type="match status" value="2"/>
</dbReference>
<comment type="similarity">
    <text evidence="5">Belongs to the TANC family.</text>
</comment>
<dbReference type="PANTHER" id="PTHR24166">
    <property type="entry name" value="ROLLING PEBBLES, ISOFORM B"/>
    <property type="match status" value="1"/>
</dbReference>
<feature type="domain" description="TANC1/2-like winged helix" evidence="9">
    <location>
        <begin position="706"/>
        <end position="860"/>
    </location>
</feature>
<dbReference type="Pfam" id="PF13637">
    <property type="entry name" value="Ank_4"/>
    <property type="match status" value="1"/>
</dbReference>
<evidence type="ECO:0000256" key="1">
    <source>
        <dbReference type="ARBA" id="ARBA00022553"/>
    </source>
</evidence>
<feature type="repeat" description="ANK" evidence="6">
    <location>
        <begin position="1070"/>
        <end position="1102"/>
    </location>
</feature>
<dbReference type="SUPFAM" id="SSF48403">
    <property type="entry name" value="Ankyrin repeat"/>
    <property type="match status" value="1"/>
</dbReference>
<evidence type="ECO:0000256" key="2">
    <source>
        <dbReference type="ARBA" id="ARBA00022737"/>
    </source>
</evidence>